<dbReference type="Gene3D" id="2.70.70.10">
    <property type="entry name" value="Glucose Permease (Domain IIA)"/>
    <property type="match status" value="1"/>
</dbReference>
<proteinExistence type="predicted"/>
<name>A0A3B0Y8F2_9ZZZZ</name>
<dbReference type="CDD" id="cd12797">
    <property type="entry name" value="M23_peptidase"/>
    <property type="match status" value="1"/>
</dbReference>
<dbReference type="GO" id="GO:0004222">
    <property type="term" value="F:metalloendopeptidase activity"/>
    <property type="evidence" value="ECO:0007669"/>
    <property type="project" value="TreeGrafter"/>
</dbReference>
<dbReference type="Gene3D" id="2.60.40.1590">
    <property type="entry name" value="Peptidoglycan hydrolase domains"/>
    <property type="match status" value="1"/>
</dbReference>
<dbReference type="SUPFAM" id="SSF51261">
    <property type="entry name" value="Duplicated hybrid motif"/>
    <property type="match status" value="1"/>
</dbReference>
<dbReference type="Pfam" id="PF18421">
    <property type="entry name" value="Peptidase_M23_N"/>
    <property type="match status" value="1"/>
</dbReference>
<evidence type="ECO:0000259" key="2">
    <source>
        <dbReference type="Pfam" id="PF18421"/>
    </source>
</evidence>
<dbReference type="InterPro" id="IPR016047">
    <property type="entry name" value="M23ase_b-sheet_dom"/>
</dbReference>
<reference evidence="3" key="1">
    <citation type="submission" date="2018-06" db="EMBL/GenBank/DDBJ databases">
        <authorList>
            <person name="Zhirakovskaya E."/>
        </authorList>
    </citation>
    <scope>NUCLEOTIDE SEQUENCE</scope>
</reference>
<dbReference type="InterPro" id="IPR011055">
    <property type="entry name" value="Dup_hybrid_motif"/>
</dbReference>
<sequence>MKWHFFSPRLRCRYRHVFALLLIFPTLAFAFPESNPVPGGIVLLALNKNQIVQSARYKNKKLAIIYKNDTPYVLLGLSLGSKLGQHTLTLTNTEGREEKIAFNVGAKTYKSQHLRIKNKRKVNPYKKDMKRILSEKKRKSKAKKHWRKGAVQADFIVPLEGRISSIFGLRRFFNEQPRRPHSGLDIAAPQGTPIKAMEAGTVIEAGNFFFSGNMVYLDHGQGIISLYAHMHTIKVQTGDKILKGQVLGTVGETGRVTGPHLHLAVIANQTLVDPLLFLPQLSLKAEEYFKNN</sequence>
<dbReference type="EMBL" id="UOFH01000292">
    <property type="protein sequence ID" value="VAW64646.1"/>
    <property type="molecule type" value="Genomic_DNA"/>
</dbReference>
<dbReference type="InterPro" id="IPR050570">
    <property type="entry name" value="Cell_wall_metabolism_enzyme"/>
</dbReference>
<feature type="domain" description="Peptidase family M23 N-terminal" evidence="2">
    <location>
        <begin position="35"/>
        <end position="107"/>
    </location>
</feature>
<evidence type="ECO:0000313" key="3">
    <source>
        <dbReference type="EMBL" id="VAW64646.1"/>
    </source>
</evidence>
<gene>
    <name evidence="3" type="ORF">MNBD_GAMMA08-2351</name>
</gene>
<feature type="domain" description="M23ase beta-sheet core" evidence="1">
    <location>
        <begin position="180"/>
        <end position="274"/>
    </location>
</feature>
<dbReference type="PANTHER" id="PTHR21666:SF285">
    <property type="entry name" value="M23 FAMILY METALLOPEPTIDASE"/>
    <property type="match status" value="1"/>
</dbReference>
<organism evidence="3">
    <name type="scientific">hydrothermal vent metagenome</name>
    <dbReference type="NCBI Taxonomy" id="652676"/>
    <lineage>
        <taxon>unclassified sequences</taxon>
        <taxon>metagenomes</taxon>
        <taxon>ecological metagenomes</taxon>
    </lineage>
</organism>
<dbReference type="AlphaFoldDB" id="A0A3B0Y8F2"/>
<accession>A0A3B0Y8F2</accession>
<evidence type="ECO:0000259" key="1">
    <source>
        <dbReference type="Pfam" id="PF01551"/>
    </source>
</evidence>
<dbReference type="Pfam" id="PF01551">
    <property type="entry name" value="Peptidase_M23"/>
    <property type="match status" value="1"/>
</dbReference>
<dbReference type="PANTHER" id="PTHR21666">
    <property type="entry name" value="PEPTIDASE-RELATED"/>
    <property type="match status" value="1"/>
</dbReference>
<protein>
    <submittedName>
        <fullName evidence="3">Peptidase, M23/M37 family</fullName>
    </submittedName>
</protein>
<dbReference type="InterPro" id="IPR040487">
    <property type="entry name" value="Peptidase_M23_N"/>
</dbReference>